<dbReference type="GO" id="GO:0003886">
    <property type="term" value="F:DNA (cytosine-5-)-methyltransferase activity"/>
    <property type="evidence" value="ECO:0007669"/>
    <property type="project" value="UniProtKB-EC"/>
</dbReference>
<keyword evidence="3 6" id="KW-0949">S-adenosyl-L-methionine</keyword>
<dbReference type="PANTHER" id="PTHR46098">
    <property type="entry name" value="TRNA (CYTOSINE(38)-C(5))-METHYLTRANSFERASE"/>
    <property type="match status" value="1"/>
</dbReference>
<gene>
    <name evidence="9" type="primary">ngoBIM</name>
    <name evidence="9" type="ORF">EPICR_20213</name>
</gene>
<dbReference type="AlphaFoldDB" id="A0A484HJH6"/>
<dbReference type="InterPro" id="IPR029063">
    <property type="entry name" value="SAM-dependent_MTases_sf"/>
</dbReference>
<accession>A0A484HJH6</accession>
<dbReference type="Pfam" id="PF00145">
    <property type="entry name" value="DNA_methylase"/>
    <property type="match status" value="1"/>
</dbReference>
<dbReference type="EC" id="2.1.1.37" evidence="8"/>
<dbReference type="CDD" id="cd00315">
    <property type="entry name" value="Cyt_C5_DNA_methylase"/>
    <property type="match status" value="1"/>
</dbReference>
<dbReference type="InterPro" id="IPR018117">
    <property type="entry name" value="C5_DNA_meth_AS"/>
</dbReference>
<dbReference type="GO" id="GO:0009307">
    <property type="term" value="P:DNA restriction-modification system"/>
    <property type="evidence" value="ECO:0007669"/>
    <property type="project" value="UniProtKB-KW"/>
</dbReference>
<keyword evidence="2 6" id="KW-0808">Transferase</keyword>
<dbReference type="Gene3D" id="3.40.50.150">
    <property type="entry name" value="Vaccinia Virus protein VP39"/>
    <property type="match status" value="1"/>
</dbReference>
<evidence type="ECO:0000256" key="1">
    <source>
        <dbReference type="ARBA" id="ARBA00022603"/>
    </source>
</evidence>
<protein>
    <recommendedName>
        <fullName evidence="8">Cytosine-specific methyltransferase</fullName>
        <ecNumber evidence="8">2.1.1.37</ecNumber>
    </recommendedName>
</protein>
<organism evidence="9">
    <name type="scientific">uncultured Desulfobacteraceae bacterium</name>
    <dbReference type="NCBI Taxonomy" id="218296"/>
    <lineage>
        <taxon>Bacteria</taxon>
        <taxon>Pseudomonadati</taxon>
        <taxon>Thermodesulfobacteriota</taxon>
        <taxon>Desulfobacteria</taxon>
        <taxon>Desulfobacterales</taxon>
        <taxon>Desulfobacteraceae</taxon>
        <taxon>environmental samples</taxon>
    </lineage>
</organism>
<evidence type="ECO:0000256" key="6">
    <source>
        <dbReference type="PROSITE-ProRule" id="PRU01016"/>
    </source>
</evidence>
<proteinExistence type="inferred from homology"/>
<comment type="catalytic activity">
    <reaction evidence="5 8">
        <text>a 2'-deoxycytidine in DNA + S-adenosyl-L-methionine = a 5-methyl-2'-deoxycytidine in DNA + S-adenosyl-L-homocysteine + H(+)</text>
        <dbReference type="Rhea" id="RHEA:13681"/>
        <dbReference type="Rhea" id="RHEA-COMP:11369"/>
        <dbReference type="Rhea" id="RHEA-COMP:11370"/>
        <dbReference type="ChEBI" id="CHEBI:15378"/>
        <dbReference type="ChEBI" id="CHEBI:57856"/>
        <dbReference type="ChEBI" id="CHEBI:59789"/>
        <dbReference type="ChEBI" id="CHEBI:85452"/>
        <dbReference type="ChEBI" id="CHEBI:85454"/>
        <dbReference type="EC" id="2.1.1.37"/>
    </reaction>
</comment>
<evidence type="ECO:0000313" key="9">
    <source>
        <dbReference type="EMBL" id="VEN73744.1"/>
    </source>
</evidence>
<dbReference type="GO" id="GO:0032259">
    <property type="term" value="P:methylation"/>
    <property type="evidence" value="ECO:0007669"/>
    <property type="project" value="UniProtKB-KW"/>
</dbReference>
<evidence type="ECO:0000256" key="5">
    <source>
        <dbReference type="ARBA" id="ARBA00047422"/>
    </source>
</evidence>
<dbReference type="NCBIfam" id="TIGR00675">
    <property type="entry name" value="dcm"/>
    <property type="match status" value="1"/>
</dbReference>
<sequence length="327" mass="37149">MKNQNKAATPFIDLFAGIGGFRHAIQNAGKEAHSRVECVFSSEIDKECQKVYRENFGDTPHGDITEIPAESIPDHDILLAGFPCQPFSIIGNRKGFEDTRGTLFFDIARIIQAKKPAAFVLENVKLLVGHNQGKTFKRILETLAELGYDCHWRALNALDFGLPQKRERVFIAGFKKPCRYEWPEEKIPMRPLADILEKNVPEKFYASEHIRQKRLAKQKPTKEITVWHENKAGHISAYPFSCALRAGASHNYLLVNGERRLTPREMLRLQGFPEDFKIMSSYTQTRKQAGNSLPVPAAQAVIRNVMRALGREAGFVPDFPCEKENKR</sequence>
<dbReference type="PROSITE" id="PS51679">
    <property type="entry name" value="SAM_MT_C5"/>
    <property type="match status" value="1"/>
</dbReference>
<evidence type="ECO:0000256" key="8">
    <source>
        <dbReference type="RuleBase" id="RU000417"/>
    </source>
</evidence>
<dbReference type="InterPro" id="IPR001525">
    <property type="entry name" value="C5_MeTfrase"/>
</dbReference>
<evidence type="ECO:0000256" key="3">
    <source>
        <dbReference type="ARBA" id="ARBA00022691"/>
    </source>
</evidence>
<dbReference type="PRINTS" id="PR00105">
    <property type="entry name" value="C5METTRFRASE"/>
</dbReference>
<dbReference type="PROSITE" id="PS00094">
    <property type="entry name" value="C5_MTASE_1"/>
    <property type="match status" value="1"/>
</dbReference>
<keyword evidence="1 6" id="KW-0489">Methyltransferase</keyword>
<reference evidence="9" key="1">
    <citation type="submission" date="2019-01" db="EMBL/GenBank/DDBJ databases">
        <authorList>
            <consortium name="Genoscope - CEA"/>
            <person name="William W."/>
        </authorList>
    </citation>
    <scope>NUCLEOTIDE SEQUENCE</scope>
    <source>
        <strain evidence="9">CR-1</strain>
    </source>
</reference>
<dbReference type="EMBL" id="CAACVI010000012">
    <property type="protein sequence ID" value="VEN73744.1"/>
    <property type="molecule type" value="Genomic_DNA"/>
</dbReference>
<comment type="similarity">
    <text evidence="6 7">Belongs to the class I-like SAM-binding methyltransferase superfamily. C5-methyltransferase family.</text>
</comment>
<dbReference type="InterPro" id="IPR050750">
    <property type="entry name" value="C5-MTase"/>
</dbReference>
<dbReference type="SUPFAM" id="SSF53335">
    <property type="entry name" value="S-adenosyl-L-methionine-dependent methyltransferases"/>
    <property type="match status" value="1"/>
</dbReference>
<dbReference type="Gene3D" id="3.90.120.10">
    <property type="entry name" value="DNA Methylase, subunit A, domain 2"/>
    <property type="match status" value="1"/>
</dbReference>
<evidence type="ECO:0000256" key="2">
    <source>
        <dbReference type="ARBA" id="ARBA00022679"/>
    </source>
</evidence>
<evidence type="ECO:0000256" key="7">
    <source>
        <dbReference type="RuleBase" id="RU000416"/>
    </source>
</evidence>
<feature type="active site" evidence="6">
    <location>
        <position position="84"/>
    </location>
</feature>
<keyword evidence="4" id="KW-0680">Restriction system</keyword>
<evidence type="ECO:0000256" key="4">
    <source>
        <dbReference type="ARBA" id="ARBA00022747"/>
    </source>
</evidence>
<name>A0A484HJH6_9BACT</name>
<dbReference type="PANTHER" id="PTHR46098:SF1">
    <property type="entry name" value="TRNA (CYTOSINE(38)-C(5))-METHYLTRANSFERASE"/>
    <property type="match status" value="1"/>
</dbReference>